<evidence type="ECO:0000313" key="4">
    <source>
        <dbReference type="Proteomes" id="UP000243558"/>
    </source>
</evidence>
<dbReference type="NCBIfam" id="NF008234">
    <property type="entry name" value="PRK11001.1"/>
    <property type="match status" value="1"/>
</dbReference>
<dbReference type="Proteomes" id="UP000243558">
    <property type="component" value="Unassembled WGS sequence"/>
</dbReference>
<dbReference type="PATRIC" id="fig|505345.7.peg.1276"/>
<dbReference type="EMBL" id="JTJM01000028">
    <property type="protein sequence ID" value="OBW91807.1"/>
    <property type="molecule type" value="Genomic_DNA"/>
</dbReference>
<dbReference type="PANTHER" id="PTHR37941">
    <property type="entry name" value="FUMARASE E-RELATED"/>
    <property type="match status" value="1"/>
</dbReference>
<dbReference type="PANTHER" id="PTHR37941:SF1">
    <property type="entry name" value="FUMARASE E-RELATED"/>
    <property type="match status" value="1"/>
</dbReference>
<evidence type="ECO:0000313" key="3">
    <source>
        <dbReference type="Proteomes" id="UP000243168"/>
    </source>
</evidence>
<dbReference type="RefSeq" id="WP_065234456.1">
    <property type="nucleotide sequence ID" value="NZ_JTJM01000028.1"/>
</dbReference>
<dbReference type="SUPFAM" id="SSF158668">
    <property type="entry name" value="MtlR-like"/>
    <property type="match status" value="1"/>
</dbReference>
<dbReference type="Gene3D" id="1.20.120.330">
    <property type="entry name" value="Nucleotidyltransferases domain 2"/>
    <property type="match status" value="1"/>
</dbReference>
<sequence>MIEEKLNEVTTARGLIIAAVTIFDEAIDHLINRVFRKTDFVVESVIESLFEHSGPLFDFKIRLKVLLGLGVLSKETFEDINAFIKLKETINNQEQEASFSDPMFLNFIQHLHCIKESLFIKDSLPKPNSTDSLLDQVKTIRWEKMIRSYLILSILHINEELQIESPL</sequence>
<dbReference type="InterPro" id="IPR007761">
    <property type="entry name" value="MtlR-like"/>
</dbReference>
<name>A0A1A7NNR7_9PAST</name>
<evidence type="ECO:0000313" key="1">
    <source>
        <dbReference type="EMBL" id="OBW91807.1"/>
    </source>
</evidence>
<dbReference type="Pfam" id="PF05068">
    <property type="entry name" value="MtlR"/>
    <property type="match status" value="1"/>
</dbReference>
<dbReference type="OrthoDB" id="7060391at2"/>
<dbReference type="InterPro" id="IPR038026">
    <property type="entry name" value="MtlR-like_sf"/>
</dbReference>
<evidence type="ECO:0000313" key="2">
    <source>
        <dbReference type="EMBL" id="OBX09344.1"/>
    </source>
</evidence>
<dbReference type="GO" id="GO:0045892">
    <property type="term" value="P:negative regulation of DNA-templated transcription"/>
    <property type="evidence" value="ECO:0007669"/>
    <property type="project" value="TreeGrafter"/>
</dbReference>
<dbReference type="AlphaFoldDB" id="A0A1A7NNR7"/>
<accession>A0A1A7NNR7</accession>
<comment type="caution">
    <text evidence="1">The sequence shown here is derived from an EMBL/GenBank/DDBJ whole genome shotgun (WGS) entry which is preliminary data.</text>
</comment>
<gene>
    <name evidence="1" type="ORF">QV01_06470</name>
    <name evidence="2" type="ORF">QV07_05215</name>
</gene>
<proteinExistence type="predicted"/>
<dbReference type="EMBL" id="JTJS01000047">
    <property type="protein sequence ID" value="OBX09344.1"/>
    <property type="molecule type" value="Genomic_DNA"/>
</dbReference>
<organism evidence="1 4">
    <name type="scientific">Gallibacterium genomosp. 3</name>
    <dbReference type="NCBI Taxonomy" id="505345"/>
    <lineage>
        <taxon>Bacteria</taxon>
        <taxon>Pseudomonadati</taxon>
        <taxon>Pseudomonadota</taxon>
        <taxon>Gammaproteobacteria</taxon>
        <taxon>Pasteurellales</taxon>
        <taxon>Pasteurellaceae</taxon>
        <taxon>Gallibacterium</taxon>
    </lineage>
</organism>
<keyword evidence="4" id="KW-1185">Reference proteome</keyword>
<dbReference type="Proteomes" id="UP000243168">
    <property type="component" value="Unassembled WGS sequence"/>
</dbReference>
<protein>
    <submittedName>
        <fullName evidence="1">Mannitol repressor protein</fullName>
    </submittedName>
</protein>
<reference evidence="3 4" key="1">
    <citation type="submission" date="2014-11" db="EMBL/GenBank/DDBJ databases">
        <title>Pan-genome of Gallibacterium spp.</title>
        <authorList>
            <person name="Kudirkiene E."/>
            <person name="Bojesen A.M."/>
        </authorList>
    </citation>
    <scope>NUCLEOTIDE SEQUENCE [LARGE SCALE GENOMIC DNA]</scope>
    <source>
        <strain evidence="1 4">F151</strain>
        <strain evidence="2 3">F298</strain>
    </source>
</reference>